<protein>
    <submittedName>
        <fullName evidence="2">(rape) hypothetical protein</fullName>
    </submittedName>
</protein>
<reference evidence="2" key="1">
    <citation type="submission" date="2021-01" db="EMBL/GenBank/DDBJ databases">
        <authorList>
            <consortium name="Genoscope - CEA"/>
            <person name="William W."/>
        </authorList>
    </citation>
    <scope>NUCLEOTIDE SEQUENCE</scope>
</reference>
<evidence type="ECO:0000313" key="2">
    <source>
        <dbReference type="EMBL" id="CAF2141321.1"/>
    </source>
</evidence>
<accession>A0A816X2M8</accession>
<feature type="compositionally biased region" description="Basic residues" evidence="1">
    <location>
        <begin position="47"/>
        <end position="56"/>
    </location>
</feature>
<feature type="region of interest" description="Disordered" evidence="1">
    <location>
        <begin position="44"/>
        <end position="67"/>
    </location>
</feature>
<evidence type="ECO:0000256" key="1">
    <source>
        <dbReference type="SAM" id="MobiDB-lite"/>
    </source>
</evidence>
<dbReference type="EMBL" id="HG994356">
    <property type="protein sequence ID" value="CAF2141321.1"/>
    <property type="molecule type" value="Genomic_DNA"/>
</dbReference>
<dbReference type="Proteomes" id="UP001295469">
    <property type="component" value="Chromosome A02"/>
</dbReference>
<proteinExistence type="predicted"/>
<dbReference type="Pfam" id="PF03004">
    <property type="entry name" value="Transposase_24"/>
    <property type="match status" value="1"/>
</dbReference>
<name>A0A816X2M8_BRANA</name>
<gene>
    <name evidence="2" type="ORF">DARMORV10_A02P24700.1</name>
</gene>
<dbReference type="AlphaFoldDB" id="A0A816X2M8"/>
<dbReference type="InterPro" id="IPR004252">
    <property type="entry name" value="Probable_transposase_24"/>
</dbReference>
<organism evidence="2">
    <name type="scientific">Brassica napus</name>
    <name type="common">Rape</name>
    <dbReference type="NCBI Taxonomy" id="3708"/>
    <lineage>
        <taxon>Eukaryota</taxon>
        <taxon>Viridiplantae</taxon>
        <taxon>Streptophyta</taxon>
        <taxon>Embryophyta</taxon>
        <taxon>Tracheophyta</taxon>
        <taxon>Spermatophyta</taxon>
        <taxon>Magnoliopsida</taxon>
        <taxon>eudicotyledons</taxon>
        <taxon>Gunneridae</taxon>
        <taxon>Pentapetalae</taxon>
        <taxon>rosids</taxon>
        <taxon>malvids</taxon>
        <taxon>Brassicales</taxon>
        <taxon>Brassicaceae</taxon>
        <taxon>Brassiceae</taxon>
        <taxon>Brassica</taxon>
    </lineage>
</organism>
<sequence length="231" mass="26525">MFKQQTGKQLRSLVSDWKRRGKKPTWMGGKVWKKFLKHWSSNEHKVISKRNSKARNSKPNGVGRSVHCTGQKSFIRRRHEMRAQTGEFPSDIELLEDTHKRKSDGVIIDPRTIQILDEVKKKADEQLSQMECEDGFESVQPRELSKAEMDALFKSVVPLKKGRRYGMGSVVETGSLSFAPNPVITSLQTELLATKQIVTQQKTEFEAQIAAMKADNEERFKAMEMRFLQQS</sequence>